<dbReference type="InParanoid" id="E4XLU4"/>
<reference evidence="1" key="1">
    <citation type="journal article" date="2010" name="Science">
        <title>Plasticity of animal genome architecture unmasked by rapid evolution of a pelagic tunicate.</title>
        <authorList>
            <person name="Denoeud F."/>
            <person name="Henriet S."/>
            <person name="Mungpakdee S."/>
            <person name="Aury J.M."/>
            <person name="Da Silva C."/>
            <person name="Brinkmann H."/>
            <person name="Mikhaleva J."/>
            <person name="Olsen L.C."/>
            <person name="Jubin C."/>
            <person name="Canestro C."/>
            <person name="Bouquet J.M."/>
            <person name="Danks G."/>
            <person name="Poulain J."/>
            <person name="Campsteijn C."/>
            <person name="Adamski M."/>
            <person name="Cross I."/>
            <person name="Yadetie F."/>
            <person name="Muffato M."/>
            <person name="Louis A."/>
            <person name="Butcher S."/>
            <person name="Tsagkogeorga G."/>
            <person name="Konrad A."/>
            <person name="Singh S."/>
            <person name="Jensen M.F."/>
            <person name="Cong E.H."/>
            <person name="Eikeseth-Otteraa H."/>
            <person name="Noel B."/>
            <person name="Anthouard V."/>
            <person name="Porcel B.M."/>
            <person name="Kachouri-Lafond R."/>
            <person name="Nishino A."/>
            <person name="Ugolini M."/>
            <person name="Chourrout P."/>
            <person name="Nishida H."/>
            <person name="Aasland R."/>
            <person name="Huzurbazar S."/>
            <person name="Westhof E."/>
            <person name="Delsuc F."/>
            <person name="Lehrach H."/>
            <person name="Reinhardt R."/>
            <person name="Weissenbach J."/>
            <person name="Roy S.W."/>
            <person name="Artiguenave F."/>
            <person name="Postlethwait J.H."/>
            <person name="Manak J.R."/>
            <person name="Thompson E.M."/>
            <person name="Jaillon O."/>
            <person name="Du Pasquier L."/>
            <person name="Boudinot P."/>
            <person name="Liberles D.A."/>
            <person name="Volff J.N."/>
            <person name="Philippe H."/>
            <person name="Lenhard B."/>
            <person name="Roest Crollius H."/>
            <person name="Wincker P."/>
            <person name="Chourrout D."/>
        </authorList>
    </citation>
    <scope>NUCLEOTIDE SEQUENCE [LARGE SCALE GENOMIC DNA]</scope>
</reference>
<dbReference type="Proteomes" id="UP000001307">
    <property type="component" value="Unassembled WGS sequence"/>
</dbReference>
<gene>
    <name evidence="1" type="ORF">GSOID_T00014688001</name>
</gene>
<evidence type="ECO:0000313" key="2">
    <source>
        <dbReference type="Proteomes" id="UP000001307"/>
    </source>
</evidence>
<dbReference type="EMBL" id="FN653072">
    <property type="protein sequence ID" value="CBY19773.1"/>
    <property type="molecule type" value="Genomic_DNA"/>
</dbReference>
<protein>
    <submittedName>
        <fullName evidence="1">Uncharacterized protein</fullName>
    </submittedName>
</protein>
<accession>E4XLU4</accession>
<keyword evidence="2" id="KW-1185">Reference proteome</keyword>
<dbReference type="AlphaFoldDB" id="E4XLU4"/>
<sequence>MKFAFGKVRENSYLLVFWIILKFIFKPRNELPTFDIFILKKIDIQSRPTIGKRRELLRLGPVCENKEVSLNFKSSSF</sequence>
<organism evidence="1">
    <name type="scientific">Oikopleura dioica</name>
    <name type="common">Tunicate</name>
    <dbReference type="NCBI Taxonomy" id="34765"/>
    <lineage>
        <taxon>Eukaryota</taxon>
        <taxon>Metazoa</taxon>
        <taxon>Chordata</taxon>
        <taxon>Tunicata</taxon>
        <taxon>Appendicularia</taxon>
        <taxon>Copelata</taxon>
        <taxon>Oikopleuridae</taxon>
        <taxon>Oikopleura</taxon>
    </lineage>
</organism>
<proteinExistence type="predicted"/>
<name>E4XLU4_OIKDI</name>
<evidence type="ECO:0000313" key="1">
    <source>
        <dbReference type="EMBL" id="CBY19773.1"/>
    </source>
</evidence>